<comment type="catalytic activity">
    <reaction evidence="8 9 10">
        <text>2-[(2R,5Z)-2-carboxy-4-methylthiazol-5(2H)-ylidene]ethyl phosphate + 4-amino-2-methyl-5-(diphosphooxymethyl)pyrimidine + 2 H(+) = thiamine phosphate + CO2 + diphosphate</text>
        <dbReference type="Rhea" id="RHEA:47844"/>
        <dbReference type="ChEBI" id="CHEBI:15378"/>
        <dbReference type="ChEBI" id="CHEBI:16526"/>
        <dbReference type="ChEBI" id="CHEBI:33019"/>
        <dbReference type="ChEBI" id="CHEBI:37575"/>
        <dbReference type="ChEBI" id="CHEBI:57841"/>
        <dbReference type="ChEBI" id="CHEBI:62899"/>
        <dbReference type="EC" id="2.5.1.3"/>
    </reaction>
</comment>
<reference evidence="13 14" key="1">
    <citation type="submission" date="2015-04" db="EMBL/GenBank/DDBJ databases">
        <title>Microcin producing Clostridium sp. JC272T.</title>
        <authorList>
            <person name="Jyothsna T."/>
            <person name="Sasikala C."/>
            <person name="Ramana C."/>
        </authorList>
    </citation>
    <scope>NUCLEOTIDE SEQUENCE [LARGE SCALE GENOMIC DNA]</scope>
    <source>
        <strain evidence="13 14">JC272</strain>
    </source>
</reference>
<feature type="binding site" evidence="9">
    <location>
        <position position="108"/>
    </location>
    <ligand>
        <name>4-amino-2-methyl-5-(diphosphooxymethyl)pyrimidine</name>
        <dbReference type="ChEBI" id="CHEBI:57841"/>
    </ligand>
</feature>
<dbReference type="AlphaFoldDB" id="A0A0M3DMW0"/>
<dbReference type="PANTHER" id="PTHR20857:SF23">
    <property type="entry name" value="THIAMINE BIOSYNTHETIC BIFUNCTIONAL ENZYME"/>
    <property type="match status" value="1"/>
</dbReference>
<evidence type="ECO:0000256" key="9">
    <source>
        <dbReference type="HAMAP-Rule" id="MF_00097"/>
    </source>
</evidence>
<dbReference type="UniPathway" id="UPA00060">
    <property type="reaction ID" value="UER00141"/>
</dbReference>
<comment type="caution">
    <text evidence="13">The sequence shown here is derived from an EMBL/GenBank/DDBJ whole genome shotgun (WGS) entry which is preliminary data.</text>
</comment>
<dbReference type="PATRIC" id="fig|1629550.3.peg.250"/>
<feature type="binding site" evidence="9">
    <location>
        <begin position="37"/>
        <end position="41"/>
    </location>
    <ligand>
        <name>4-amino-2-methyl-5-(diphosphooxymethyl)pyrimidine</name>
        <dbReference type="ChEBI" id="CHEBI:57841"/>
    </ligand>
</feature>
<dbReference type="RefSeq" id="WP_046821701.1">
    <property type="nucleotide sequence ID" value="NZ_JBCLWQ010000002.1"/>
</dbReference>
<dbReference type="GO" id="GO:0009228">
    <property type="term" value="P:thiamine biosynthetic process"/>
    <property type="evidence" value="ECO:0007669"/>
    <property type="project" value="UniProtKB-KW"/>
</dbReference>
<dbReference type="PANTHER" id="PTHR20857">
    <property type="entry name" value="THIAMINE-PHOSPHATE PYROPHOSPHORYLASE"/>
    <property type="match status" value="1"/>
</dbReference>
<evidence type="ECO:0000256" key="4">
    <source>
        <dbReference type="ARBA" id="ARBA00022842"/>
    </source>
</evidence>
<dbReference type="EC" id="2.5.1.3" evidence="9"/>
<proteinExistence type="inferred from homology"/>
<evidence type="ECO:0000259" key="12">
    <source>
        <dbReference type="Pfam" id="PF02581"/>
    </source>
</evidence>
<keyword evidence="14" id="KW-1185">Reference proteome</keyword>
<keyword evidence="5 9" id="KW-0784">Thiamine biosynthesis</keyword>
<keyword evidence="3 9" id="KW-0479">Metal-binding</keyword>
<comment type="similarity">
    <text evidence="9 10">Belongs to the thiamine-phosphate synthase family.</text>
</comment>
<accession>A0A0M3DMW0</accession>
<organism evidence="13 14">
    <name type="scientific">Paraclostridium benzoelyticum</name>
    <dbReference type="NCBI Taxonomy" id="1629550"/>
    <lineage>
        <taxon>Bacteria</taxon>
        <taxon>Bacillati</taxon>
        <taxon>Bacillota</taxon>
        <taxon>Clostridia</taxon>
        <taxon>Peptostreptococcales</taxon>
        <taxon>Peptostreptococcaceae</taxon>
        <taxon>Paraclostridium</taxon>
    </lineage>
</organism>
<sequence>MEEKLKLYLVTDSEILNGRDFYKCIEDALKGGVTTLQLREKNANGKEFLEKAYKLRALTKKYDALFIINDRVDIAMLCDADGVHVGQSDIPLEEVRILVGKDKIIGISAHNIEEATAAKNGGADYIGVGAMFNTTTKNDATIVTVDQLKEIDENLDIPKVLIGGINLDNIDTFKGINIDGYAIVSAILKCDDIYNECLKWTKSLQKQIQEVNYDKCNHNIR</sequence>
<evidence type="ECO:0000256" key="10">
    <source>
        <dbReference type="RuleBase" id="RU003826"/>
    </source>
</evidence>
<evidence type="ECO:0000256" key="7">
    <source>
        <dbReference type="ARBA" id="ARBA00047851"/>
    </source>
</evidence>
<gene>
    <name evidence="9" type="primary">thiE</name>
    <name evidence="13" type="ORF">VN21_01465</name>
</gene>
<protein>
    <recommendedName>
        <fullName evidence="9">Thiamine-phosphate synthase</fullName>
        <shortName evidence="9">TP synthase</shortName>
        <shortName evidence="9">TPS</shortName>
        <ecNumber evidence="9">2.5.1.3</ecNumber>
    </recommendedName>
    <alternativeName>
        <fullName evidence="9">Thiamine-phosphate pyrophosphorylase</fullName>
        <shortName evidence="9">TMP pyrophosphorylase</shortName>
        <shortName evidence="9">TMP-PPase</shortName>
    </alternativeName>
</protein>
<dbReference type="GO" id="GO:0009229">
    <property type="term" value="P:thiamine diphosphate biosynthetic process"/>
    <property type="evidence" value="ECO:0007669"/>
    <property type="project" value="UniProtKB-UniRule"/>
</dbReference>
<dbReference type="InterPro" id="IPR036206">
    <property type="entry name" value="ThiamineP_synth_sf"/>
</dbReference>
<dbReference type="Pfam" id="PF02581">
    <property type="entry name" value="TMP-TENI"/>
    <property type="match status" value="1"/>
</dbReference>
<feature type="binding site" evidence="9">
    <location>
        <begin position="184"/>
        <end position="185"/>
    </location>
    <ligand>
        <name>2-[(2R,5Z)-2-carboxy-4-methylthiazol-5(2H)-ylidene]ethyl phosphate</name>
        <dbReference type="ChEBI" id="CHEBI:62899"/>
    </ligand>
</feature>
<name>A0A0M3DMW0_9FIRM</name>
<dbReference type="EMBL" id="LBBT01000024">
    <property type="protein sequence ID" value="KKY02752.1"/>
    <property type="molecule type" value="Genomic_DNA"/>
</dbReference>
<feature type="domain" description="Thiamine phosphate synthase/TenI" evidence="12">
    <location>
        <begin position="7"/>
        <end position="187"/>
    </location>
</feature>
<comment type="pathway">
    <text evidence="1 9 11">Cofactor biosynthesis; thiamine diphosphate biosynthesis; thiamine phosphate from 4-amino-2-methyl-5-diphosphomethylpyrimidine and 4-methyl-5-(2-phosphoethyl)-thiazole: step 1/1.</text>
</comment>
<dbReference type="HAMAP" id="MF_00097">
    <property type="entry name" value="TMP_synthase"/>
    <property type="match status" value="1"/>
</dbReference>
<dbReference type="InterPro" id="IPR034291">
    <property type="entry name" value="TMP_synthase"/>
</dbReference>
<feature type="binding site" evidence="9">
    <location>
        <position position="137"/>
    </location>
    <ligand>
        <name>4-amino-2-methyl-5-(diphosphooxymethyl)pyrimidine</name>
        <dbReference type="ChEBI" id="CHEBI:57841"/>
    </ligand>
</feature>
<dbReference type="InterPro" id="IPR013785">
    <property type="entry name" value="Aldolase_TIM"/>
</dbReference>
<dbReference type="OrthoDB" id="9812206at2"/>
<dbReference type="FunFam" id="3.20.20.70:FF:000096">
    <property type="entry name" value="Thiamine-phosphate synthase"/>
    <property type="match status" value="1"/>
</dbReference>
<feature type="binding site" evidence="9">
    <location>
        <position position="89"/>
    </location>
    <ligand>
        <name>Mg(2+)</name>
        <dbReference type="ChEBI" id="CHEBI:18420"/>
    </ligand>
</feature>
<feature type="binding site" evidence="9">
    <location>
        <begin position="134"/>
        <end position="136"/>
    </location>
    <ligand>
        <name>2-[(2R,5Z)-2-carboxy-4-methylthiazol-5(2H)-ylidene]ethyl phosphate</name>
        <dbReference type="ChEBI" id="CHEBI:62899"/>
    </ligand>
</feature>
<comment type="catalytic activity">
    <reaction evidence="6 9 10">
        <text>4-methyl-5-(2-phosphooxyethyl)-thiazole + 4-amino-2-methyl-5-(diphosphooxymethyl)pyrimidine + H(+) = thiamine phosphate + diphosphate</text>
        <dbReference type="Rhea" id="RHEA:22328"/>
        <dbReference type="ChEBI" id="CHEBI:15378"/>
        <dbReference type="ChEBI" id="CHEBI:33019"/>
        <dbReference type="ChEBI" id="CHEBI:37575"/>
        <dbReference type="ChEBI" id="CHEBI:57841"/>
        <dbReference type="ChEBI" id="CHEBI:58296"/>
        <dbReference type="EC" id="2.5.1.3"/>
    </reaction>
</comment>
<dbReference type="Gene3D" id="3.20.20.70">
    <property type="entry name" value="Aldolase class I"/>
    <property type="match status" value="1"/>
</dbReference>
<feature type="binding site" evidence="9">
    <location>
        <position position="164"/>
    </location>
    <ligand>
        <name>2-[(2R,5Z)-2-carboxy-4-methylthiazol-5(2H)-ylidene]ethyl phosphate</name>
        <dbReference type="ChEBI" id="CHEBI:62899"/>
    </ligand>
</feature>
<comment type="cofactor">
    <cofactor evidence="9">
        <name>Mg(2+)</name>
        <dbReference type="ChEBI" id="CHEBI:18420"/>
    </cofactor>
    <text evidence="9">Binds 1 Mg(2+) ion per subunit.</text>
</comment>
<dbReference type="CDD" id="cd00564">
    <property type="entry name" value="TMP_TenI"/>
    <property type="match status" value="1"/>
</dbReference>
<dbReference type="InterPro" id="IPR022998">
    <property type="entry name" value="ThiamineP_synth_TenI"/>
</dbReference>
<dbReference type="Proteomes" id="UP000034407">
    <property type="component" value="Unassembled WGS sequence"/>
</dbReference>
<comment type="function">
    <text evidence="9">Condenses 4-methyl-5-(beta-hydroxyethyl)thiazole monophosphate (THZ-P) and 2-methyl-4-amino-5-hydroxymethyl pyrimidine pyrophosphate (HMP-PP) to form thiamine monophosphate (TMP).</text>
</comment>
<evidence type="ECO:0000256" key="2">
    <source>
        <dbReference type="ARBA" id="ARBA00022679"/>
    </source>
</evidence>
<evidence type="ECO:0000256" key="8">
    <source>
        <dbReference type="ARBA" id="ARBA00047883"/>
    </source>
</evidence>
<dbReference type="GO" id="GO:0005737">
    <property type="term" value="C:cytoplasm"/>
    <property type="evidence" value="ECO:0007669"/>
    <property type="project" value="TreeGrafter"/>
</dbReference>
<dbReference type="NCBIfam" id="TIGR00693">
    <property type="entry name" value="thiE"/>
    <property type="match status" value="1"/>
</dbReference>
<dbReference type="GO" id="GO:0000287">
    <property type="term" value="F:magnesium ion binding"/>
    <property type="evidence" value="ECO:0007669"/>
    <property type="project" value="UniProtKB-UniRule"/>
</dbReference>
<evidence type="ECO:0000313" key="14">
    <source>
        <dbReference type="Proteomes" id="UP000034407"/>
    </source>
</evidence>
<evidence type="ECO:0000256" key="1">
    <source>
        <dbReference type="ARBA" id="ARBA00005165"/>
    </source>
</evidence>
<keyword evidence="2 9" id="KW-0808">Transferase</keyword>
<dbReference type="SUPFAM" id="SSF51391">
    <property type="entry name" value="Thiamin phosphate synthase"/>
    <property type="match status" value="1"/>
</dbReference>
<evidence type="ECO:0000256" key="5">
    <source>
        <dbReference type="ARBA" id="ARBA00022977"/>
    </source>
</evidence>
<evidence type="ECO:0000256" key="6">
    <source>
        <dbReference type="ARBA" id="ARBA00047334"/>
    </source>
</evidence>
<feature type="binding site" evidence="9">
    <location>
        <position position="69"/>
    </location>
    <ligand>
        <name>4-amino-2-methyl-5-(diphosphooxymethyl)pyrimidine</name>
        <dbReference type="ChEBI" id="CHEBI:57841"/>
    </ligand>
</feature>
<keyword evidence="4 9" id="KW-0460">Magnesium</keyword>
<dbReference type="GO" id="GO:0004789">
    <property type="term" value="F:thiamine-phosphate diphosphorylase activity"/>
    <property type="evidence" value="ECO:0007669"/>
    <property type="project" value="UniProtKB-UniRule"/>
</dbReference>
<evidence type="ECO:0000313" key="13">
    <source>
        <dbReference type="EMBL" id="KKY02752.1"/>
    </source>
</evidence>
<comment type="catalytic activity">
    <reaction evidence="7 9 10">
        <text>2-(2-carboxy-4-methylthiazol-5-yl)ethyl phosphate + 4-amino-2-methyl-5-(diphosphooxymethyl)pyrimidine + 2 H(+) = thiamine phosphate + CO2 + diphosphate</text>
        <dbReference type="Rhea" id="RHEA:47848"/>
        <dbReference type="ChEBI" id="CHEBI:15378"/>
        <dbReference type="ChEBI" id="CHEBI:16526"/>
        <dbReference type="ChEBI" id="CHEBI:33019"/>
        <dbReference type="ChEBI" id="CHEBI:37575"/>
        <dbReference type="ChEBI" id="CHEBI:57841"/>
        <dbReference type="ChEBI" id="CHEBI:62890"/>
        <dbReference type="EC" id="2.5.1.3"/>
    </reaction>
</comment>
<evidence type="ECO:0000256" key="3">
    <source>
        <dbReference type="ARBA" id="ARBA00022723"/>
    </source>
</evidence>
<evidence type="ECO:0000256" key="11">
    <source>
        <dbReference type="RuleBase" id="RU004253"/>
    </source>
</evidence>
<feature type="binding site" evidence="9">
    <location>
        <position position="70"/>
    </location>
    <ligand>
        <name>Mg(2+)</name>
        <dbReference type="ChEBI" id="CHEBI:18420"/>
    </ligand>
</feature>